<feature type="compositionally biased region" description="Polar residues" evidence="1">
    <location>
        <begin position="13"/>
        <end position="24"/>
    </location>
</feature>
<evidence type="ECO:0000256" key="1">
    <source>
        <dbReference type="SAM" id="MobiDB-lite"/>
    </source>
</evidence>
<evidence type="ECO:0000313" key="3">
    <source>
        <dbReference type="Proteomes" id="UP001194696"/>
    </source>
</evidence>
<feature type="compositionally biased region" description="Basic residues" evidence="1">
    <location>
        <begin position="1"/>
        <end position="11"/>
    </location>
</feature>
<dbReference type="EMBL" id="JAAAIM010000121">
    <property type="protein sequence ID" value="KAG0294390.1"/>
    <property type="molecule type" value="Genomic_DNA"/>
</dbReference>
<keyword evidence="3" id="KW-1185">Reference proteome</keyword>
<organism evidence="2 3">
    <name type="scientific">Linnemannia gamsii</name>
    <dbReference type="NCBI Taxonomy" id="64522"/>
    <lineage>
        <taxon>Eukaryota</taxon>
        <taxon>Fungi</taxon>
        <taxon>Fungi incertae sedis</taxon>
        <taxon>Mucoromycota</taxon>
        <taxon>Mortierellomycotina</taxon>
        <taxon>Mortierellomycetes</taxon>
        <taxon>Mortierellales</taxon>
        <taxon>Mortierellaceae</taxon>
        <taxon>Linnemannia</taxon>
    </lineage>
</organism>
<comment type="caution">
    <text evidence="2">The sequence shown here is derived from an EMBL/GenBank/DDBJ whole genome shotgun (WGS) entry which is preliminary data.</text>
</comment>
<feature type="compositionally biased region" description="Polar residues" evidence="1">
    <location>
        <begin position="379"/>
        <end position="397"/>
    </location>
</feature>
<name>A0ABQ7KAR0_9FUNG</name>
<dbReference type="CDD" id="cd12148">
    <property type="entry name" value="fungal_TF_MHR"/>
    <property type="match status" value="1"/>
</dbReference>
<gene>
    <name evidence="2" type="ORF">BGZ96_001302</name>
</gene>
<dbReference type="Proteomes" id="UP001194696">
    <property type="component" value="Unassembled WGS sequence"/>
</dbReference>
<evidence type="ECO:0000313" key="2">
    <source>
        <dbReference type="EMBL" id="KAG0294390.1"/>
    </source>
</evidence>
<feature type="region of interest" description="Disordered" evidence="1">
    <location>
        <begin position="377"/>
        <end position="427"/>
    </location>
</feature>
<feature type="compositionally biased region" description="Low complexity" evidence="1">
    <location>
        <begin position="301"/>
        <end position="313"/>
    </location>
</feature>
<sequence>MRRTTLLRRKLNGSPSNQGSGRLHSAQPTTFFNSLISGLPGLFEHVPECAPSPSNAQDWWAERIAVTGKAMEPVDNYSLWIFHTILKPRRIRGGGILENTVRLLPTMISVRRFVSRVSSLGRESVTGEEFTFTDWIHSLDTAACFETQEVFNEYKKLDAELEQWRASVLQELAPENAEYTVARTDPGHPEEYQDPNVDPVTTIGQDSSGESRLLDDQQLEACLNKCINAADEIMAIAEKFTDDDIKYRGFAYSFSVFTAGTVTGIAKDKTSSCHRFLETLGRHWTGAIDQNYLLQRLSSGATTQGQSGSGSPSINLLSGVIMPNSAPDTLKDAEGDIFTMSGKERQQKASVESETWSTTSTADDFSSYLVEEVTPIEPTPQQYVKPTSTWLPSSSRASGREQRPSSSESEDNDDDEEIKHAFLSTGSGLGTLWMNPI</sequence>
<accession>A0ABQ7KAR0</accession>
<reference evidence="2 3" key="1">
    <citation type="journal article" date="2020" name="Fungal Divers.">
        <title>Resolving the Mortierellaceae phylogeny through synthesis of multi-gene phylogenetics and phylogenomics.</title>
        <authorList>
            <person name="Vandepol N."/>
            <person name="Liber J."/>
            <person name="Desiro A."/>
            <person name="Na H."/>
            <person name="Kennedy M."/>
            <person name="Barry K."/>
            <person name="Grigoriev I.V."/>
            <person name="Miller A.N."/>
            <person name="O'Donnell K."/>
            <person name="Stajich J.E."/>
            <person name="Bonito G."/>
        </authorList>
    </citation>
    <scope>NUCLEOTIDE SEQUENCE [LARGE SCALE GENOMIC DNA]</scope>
    <source>
        <strain evidence="2 3">AD045</strain>
    </source>
</reference>
<feature type="region of interest" description="Disordered" evidence="1">
    <location>
        <begin position="1"/>
        <end position="24"/>
    </location>
</feature>
<proteinExistence type="predicted"/>
<feature type="region of interest" description="Disordered" evidence="1">
    <location>
        <begin position="301"/>
        <end position="320"/>
    </location>
</feature>
<protein>
    <submittedName>
        <fullName evidence="2">Uncharacterized protein</fullName>
    </submittedName>
</protein>